<evidence type="ECO:0000313" key="8">
    <source>
        <dbReference type="Proteomes" id="UP001432322"/>
    </source>
</evidence>
<keyword evidence="3" id="KW-0964">Secreted</keyword>
<name>A0AAV5VKJ1_9BILA</name>
<keyword evidence="8" id="KW-1185">Reference proteome</keyword>
<dbReference type="EMBL" id="BTSY01000003">
    <property type="protein sequence ID" value="GMT18465.1"/>
    <property type="molecule type" value="Genomic_DNA"/>
</dbReference>
<keyword evidence="6" id="KW-0446">Lipid-binding</keyword>
<dbReference type="GO" id="GO:0008289">
    <property type="term" value="F:lipid binding"/>
    <property type="evidence" value="ECO:0007669"/>
    <property type="project" value="UniProtKB-KW"/>
</dbReference>
<evidence type="ECO:0000256" key="4">
    <source>
        <dbReference type="ARBA" id="ARBA00022729"/>
    </source>
</evidence>
<keyword evidence="4" id="KW-0732">Signal</keyword>
<feature type="non-terminal residue" evidence="7">
    <location>
        <position position="1"/>
    </location>
</feature>
<proteinExistence type="inferred from homology"/>
<dbReference type="Gene3D" id="1.20.120.1100">
    <property type="match status" value="1"/>
</dbReference>
<organism evidence="7 8">
    <name type="scientific">Pristionchus fissidentatus</name>
    <dbReference type="NCBI Taxonomy" id="1538716"/>
    <lineage>
        <taxon>Eukaryota</taxon>
        <taxon>Metazoa</taxon>
        <taxon>Ecdysozoa</taxon>
        <taxon>Nematoda</taxon>
        <taxon>Chromadorea</taxon>
        <taxon>Rhabditida</taxon>
        <taxon>Rhabditina</taxon>
        <taxon>Diplogasteromorpha</taxon>
        <taxon>Diplogasteroidea</taxon>
        <taxon>Neodiplogasteridae</taxon>
        <taxon>Pristionchus</taxon>
    </lineage>
</organism>
<evidence type="ECO:0000256" key="5">
    <source>
        <dbReference type="ARBA" id="ARBA00023054"/>
    </source>
</evidence>
<reference evidence="7" key="1">
    <citation type="submission" date="2023-10" db="EMBL/GenBank/DDBJ databases">
        <title>Genome assembly of Pristionchus species.</title>
        <authorList>
            <person name="Yoshida K."/>
            <person name="Sommer R.J."/>
        </authorList>
    </citation>
    <scope>NUCLEOTIDE SEQUENCE</scope>
    <source>
        <strain evidence="7">RS5133</strain>
    </source>
</reference>
<evidence type="ECO:0000256" key="6">
    <source>
        <dbReference type="ARBA" id="ARBA00023121"/>
    </source>
</evidence>
<dbReference type="GO" id="GO:0005576">
    <property type="term" value="C:extracellular region"/>
    <property type="evidence" value="ECO:0007669"/>
    <property type="project" value="UniProtKB-SubCell"/>
</dbReference>
<keyword evidence="5" id="KW-0175">Coiled coil</keyword>
<dbReference type="Pfam" id="PF05823">
    <property type="entry name" value="Gp-FAR-1"/>
    <property type="match status" value="1"/>
</dbReference>
<evidence type="ECO:0000256" key="3">
    <source>
        <dbReference type="ARBA" id="ARBA00022525"/>
    </source>
</evidence>
<evidence type="ECO:0000313" key="7">
    <source>
        <dbReference type="EMBL" id="GMT18465.1"/>
    </source>
</evidence>
<comment type="subcellular location">
    <subcellularLocation>
        <location evidence="1">Secreted</location>
    </subcellularLocation>
</comment>
<comment type="similarity">
    <text evidence="2">Belongs to the fatty-acid and retinol-binding protein (FARBP) family.</text>
</comment>
<dbReference type="PANTHER" id="PTHR31418">
    <property type="entry name" value="FATTY-ACID AND RETINOL-BINDING PROTEIN 1"/>
    <property type="match status" value="1"/>
</dbReference>
<evidence type="ECO:0000256" key="1">
    <source>
        <dbReference type="ARBA" id="ARBA00004613"/>
    </source>
</evidence>
<evidence type="ECO:0000256" key="2">
    <source>
        <dbReference type="ARBA" id="ARBA00006648"/>
    </source>
</evidence>
<dbReference type="PANTHER" id="PTHR31418:SF5">
    <property type="entry name" value="FATTY-ACID AND RETINOL-BINDING PROTEIN 1"/>
    <property type="match status" value="1"/>
</dbReference>
<dbReference type="InterPro" id="IPR008632">
    <property type="entry name" value="Gp-FAR-1"/>
</dbReference>
<accession>A0AAV5VKJ1</accession>
<comment type="caution">
    <text evidence="7">The sequence shown here is derived from an EMBL/GenBank/DDBJ whole genome shotgun (WGS) entry which is preliminary data.</text>
</comment>
<protein>
    <submittedName>
        <fullName evidence="7">Uncharacterized protein</fullName>
    </submittedName>
</protein>
<dbReference type="Proteomes" id="UP001432322">
    <property type="component" value="Unassembled WGS sequence"/>
</dbReference>
<dbReference type="AlphaFoldDB" id="A0AAV5VKJ1"/>
<gene>
    <name evidence="7" type="ORF">PFISCL1PPCAC_9762</name>
</gene>
<sequence length="183" mass="21050">TQSIDIFQLNSWIDLMNTFPQYVPDEILALLKEISIDEKHQILQVVNELGSGKISEPTNIDGALALIKNRTPQLFTRLQKINATFSEQFDKLRPATRNKVLEWGKLLFQNFNKKFDNEIKAKMQPLKVVSSILNSYKQQSKKLKDDLRSVFPKIVALFESDFLKLVMTQMQLQLSVAQLLKPG</sequence>